<evidence type="ECO:0000313" key="1">
    <source>
        <dbReference type="EMBL" id="MEA5259464.1"/>
    </source>
</evidence>
<dbReference type="RefSeq" id="WP_323251104.1">
    <property type="nucleotide sequence ID" value="NZ_JAYFUL010000031.1"/>
</dbReference>
<reference evidence="1 2" key="1">
    <citation type="submission" date="2023-12" db="EMBL/GenBank/DDBJ databases">
        <title>Novel species of the genus Arcicella isolated from rivers.</title>
        <authorList>
            <person name="Lu H."/>
        </authorList>
    </citation>
    <scope>NUCLEOTIDE SEQUENCE [LARGE SCALE GENOMIC DNA]</scope>
    <source>
        <strain evidence="1 2">LMG 21963</strain>
    </source>
</reference>
<sequence>MSSLNLKINGQTVDVSTETPPTIDLINPHLLYEMIPESNIKLPNLPFSPRNQKVFGYWEEPQTGGHLPEFLFEYVFGGELIHEGVFSLKEASQKNGYVGDTKEAFSSFFGDYQSRLLTEISEFGTLPLNVVDGVHSQGGTEAYCLPTIVNTAYYADKGATIGYTNKVNDYVDGSYLLANSPRVPFMFVKWVLLKIAEITQTTITGSFLEHPTWSKLVLFNLRALDGENIVNVSRHLPELTIEQFLLELRKLPNLKFSIDPINKVFKIDFWEDDLALPAVTDWSDKGLVGEVKIPEQNPRLQLGYKLDASDALAKDKPAVLADYVTPAYSNQYYTGIAKVTSEFSTTLVNEATGLAEVRQEGVTAQFEQLAKKVAPKLLFWNGMVDGYPRALPTLNGTSLYWNGTDGLKAKHWSVLESMRAGQFYLKKEFVLNEVDLAKLDFTRKIFLNGIEYLVAQLSGELPITKAFSGLLVGS</sequence>
<organism evidence="1 2">
    <name type="scientific">Arcicella aquatica</name>
    <dbReference type="NCBI Taxonomy" id="217141"/>
    <lineage>
        <taxon>Bacteria</taxon>
        <taxon>Pseudomonadati</taxon>
        <taxon>Bacteroidota</taxon>
        <taxon>Cytophagia</taxon>
        <taxon>Cytophagales</taxon>
        <taxon>Flectobacillaceae</taxon>
        <taxon>Arcicella</taxon>
    </lineage>
</organism>
<evidence type="ECO:0008006" key="3">
    <source>
        <dbReference type="Google" id="ProtNLM"/>
    </source>
</evidence>
<accession>A0ABU5QRU9</accession>
<keyword evidence="2" id="KW-1185">Reference proteome</keyword>
<comment type="caution">
    <text evidence="1">The sequence shown here is derived from an EMBL/GenBank/DDBJ whole genome shotgun (WGS) entry which is preliminary data.</text>
</comment>
<dbReference type="Proteomes" id="UP001304671">
    <property type="component" value="Unassembled WGS sequence"/>
</dbReference>
<dbReference type="EMBL" id="JAYFUL010000031">
    <property type="protein sequence ID" value="MEA5259464.1"/>
    <property type="molecule type" value="Genomic_DNA"/>
</dbReference>
<proteinExistence type="predicted"/>
<protein>
    <recommendedName>
        <fullName evidence="3">Major capsid protein</fullName>
    </recommendedName>
</protein>
<evidence type="ECO:0000313" key="2">
    <source>
        <dbReference type="Proteomes" id="UP001304671"/>
    </source>
</evidence>
<gene>
    <name evidence="1" type="ORF">VB264_16815</name>
</gene>
<name>A0ABU5QRU9_9BACT</name>